<evidence type="ECO:0000256" key="1">
    <source>
        <dbReference type="ARBA" id="ARBA00009374"/>
    </source>
</evidence>
<dbReference type="EMBL" id="CAKOAT010507376">
    <property type="protein sequence ID" value="CAH8381125.1"/>
    <property type="molecule type" value="Genomic_DNA"/>
</dbReference>
<comment type="similarity">
    <text evidence="1">Belongs to the FLZ family.</text>
</comment>
<dbReference type="Proteomes" id="UP001642260">
    <property type="component" value="Unassembled WGS sequence"/>
</dbReference>
<gene>
    <name evidence="7" type="ORF">ERUC_LOCUS33608</name>
</gene>
<dbReference type="Pfam" id="PF04570">
    <property type="entry name" value="zf-FLZ"/>
    <property type="match status" value="1"/>
</dbReference>
<dbReference type="PROSITE" id="PS51795">
    <property type="entry name" value="ZF_FLZ"/>
    <property type="match status" value="1"/>
</dbReference>
<dbReference type="PANTHER" id="PTHR46057">
    <property type="entry name" value="FCS-LIKE ZINC FINGER 1-RELATED"/>
    <property type="match status" value="1"/>
</dbReference>
<evidence type="ECO:0000256" key="3">
    <source>
        <dbReference type="ARBA" id="ARBA00022771"/>
    </source>
</evidence>
<keyword evidence="3" id="KW-0862">Zinc</keyword>
<evidence type="ECO:0000256" key="2">
    <source>
        <dbReference type="ARBA" id="ARBA00022723"/>
    </source>
</evidence>
<comment type="caution">
    <text evidence="7">The sequence shown here is derived from an EMBL/GenBank/DDBJ whole genome shotgun (WGS) entry which is preliminary data.</text>
</comment>
<feature type="zinc finger region" description="FLZ-type" evidence="4">
    <location>
        <begin position="84"/>
        <end position="128"/>
    </location>
</feature>
<dbReference type="AlphaFoldDB" id="A0ABC8LC75"/>
<keyword evidence="8" id="KW-1185">Reference proteome</keyword>
<name>A0ABC8LC75_ERUVS</name>
<keyword evidence="3" id="KW-0863">Zinc-finger</keyword>
<dbReference type="PANTHER" id="PTHR46057:SF23">
    <property type="entry name" value="FCS-LIKE ZINC FINGER 2"/>
    <property type="match status" value="1"/>
</dbReference>
<evidence type="ECO:0000313" key="8">
    <source>
        <dbReference type="Proteomes" id="UP001642260"/>
    </source>
</evidence>
<proteinExistence type="inferred from homology"/>
<accession>A0ABC8LC75</accession>
<sequence length="168" mass="19328">MESSTRKPYFIEEEDDGLVSLAEMEAGVATPFSCYKNINQYHPQSYYYNYHQYSVSSPRSVVASGKFHDFRFDNSYLGQQSAPHFLDSCFLCKKRLGNNKDIFMYRGDTPFCSEECREEQINRDEAKEKKNNLSSSVKAMRRNEKRSSSSSPTRSRDYAFHTGTVAAA</sequence>
<dbReference type="GO" id="GO:0008270">
    <property type="term" value="F:zinc ion binding"/>
    <property type="evidence" value="ECO:0007669"/>
    <property type="project" value="UniProtKB-KW"/>
</dbReference>
<feature type="domain" description="FLZ-type" evidence="6">
    <location>
        <begin position="84"/>
        <end position="128"/>
    </location>
</feature>
<dbReference type="InterPro" id="IPR007650">
    <property type="entry name" value="Zf-FLZ_dom"/>
</dbReference>
<reference evidence="7 8" key="1">
    <citation type="submission" date="2022-03" db="EMBL/GenBank/DDBJ databases">
        <authorList>
            <person name="Macdonald S."/>
            <person name="Ahmed S."/>
            <person name="Newling K."/>
        </authorList>
    </citation>
    <scope>NUCLEOTIDE SEQUENCE [LARGE SCALE GENOMIC DNA]</scope>
</reference>
<keyword evidence="2" id="KW-0479">Metal-binding</keyword>
<organism evidence="7 8">
    <name type="scientific">Eruca vesicaria subsp. sativa</name>
    <name type="common">Garden rocket</name>
    <name type="synonym">Eruca sativa</name>
    <dbReference type="NCBI Taxonomy" id="29727"/>
    <lineage>
        <taxon>Eukaryota</taxon>
        <taxon>Viridiplantae</taxon>
        <taxon>Streptophyta</taxon>
        <taxon>Embryophyta</taxon>
        <taxon>Tracheophyta</taxon>
        <taxon>Spermatophyta</taxon>
        <taxon>Magnoliopsida</taxon>
        <taxon>eudicotyledons</taxon>
        <taxon>Gunneridae</taxon>
        <taxon>Pentapetalae</taxon>
        <taxon>rosids</taxon>
        <taxon>malvids</taxon>
        <taxon>Brassicales</taxon>
        <taxon>Brassicaceae</taxon>
        <taxon>Brassiceae</taxon>
        <taxon>Eruca</taxon>
    </lineage>
</organism>
<protein>
    <recommendedName>
        <fullName evidence="6">FLZ-type domain-containing protein</fullName>
    </recommendedName>
</protein>
<feature type="region of interest" description="Disordered" evidence="5">
    <location>
        <begin position="122"/>
        <end position="168"/>
    </location>
</feature>
<evidence type="ECO:0000256" key="4">
    <source>
        <dbReference type="PROSITE-ProRule" id="PRU01131"/>
    </source>
</evidence>
<evidence type="ECO:0000313" key="7">
    <source>
        <dbReference type="EMBL" id="CAH8381125.1"/>
    </source>
</evidence>
<feature type="compositionally biased region" description="Basic and acidic residues" evidence="5">
    <location>
        <begin position="122"/>
        <end position="131"/>
    </location>
</feature>
<evidence type="ECO:0000256" key="5">
    <source>
        <dbReference type="SAM" id="MobiDB-lite"/>
    </source>
</evidence>
<dbReference type="InterPro" id="IPR044533">
    <property type="entry name" value="FLZ1/2/3"/>
</dbReference>
<evidence type="ECO:0000259" key="6">
    <source>
        <dbReference type="PROSITE" id="PS51795"/>
    </source>
</evidence>